<dbReference type="InterPro" id="IPR020846">
    <property type="entry name" value="MFS_dom"/>
</dbReference>
<dbReference type="GO" id="GO:0005886">
    <property type="term" value="C:plasma membrane"/>
    <property type="evidence" value="ECO:0007669"/>
    <property type="project" value="UniProtKB-SubCell"/>
</dbReference>
<keyword evidence="2" id="KW-0813">Transport</keyword>
<feature type="transmembrane region" description="Helical" evidence="6">
    <location>
        <begin position="107"/>
        <end position="130"/>
    </location>
</feature>
<dbReference type="Pfam" id="PF07690">
    <property type="entry name" value="MFS_1"/>
    <property type="match status" value="2"/>
</dbReference>
<evidence type="ECO:0000256" key="1">
    <source>
        <dbReference type="ARBA" id="ARBA00004651"/>
    </source>
</evidence>
<feature type="transmembrane region" description="Helical" evidence="6">
    <location>
        <begin position="48"/>
        <end position="71"/>
    </location>
</feature>
<dbReference type="EMBL" id="CP106878">
    <property type="protein sequence ID" value="WAA09933.1"/>
    <property type="molecule type" value="Genomic_DNA"/>
</dbReference>
<protein>
    <submittedName>
        <fullName evidence="8">MFS transporter</fullName>
    </submittedName>
</protein>
<dbReference type="Gene3D" id="1.20.1250.20">
    <property type="entry name" value="MFS general substrate transporter like domains"/>
    <property type="match status" value="2"/>
</dbReference>
<keyword evidence="4 6" id="KW-1133">Transmembrane helix</keyword>
<keyword evidence="9" id="KW-1185">Reference proteome</keyword>
<evidence type="ECO:0000256" key="3">
    <source>
        <dbReference type="ARBA" id="ARBA00022692"/>
    </source>
</evidence>
<proteinExistence type="predicted"/>
<reference evidence="8" key="1">
    <citation type="submission" date="2022-09" db="EMBL/GenBank/DDBJ databases">
        <title>Complete Genomes of Fervidibacillus albus and Fervidibacillus halotolerans isolated from tidal flat sediments.</title>
        <authorList>
            <person name="Kwon K.K."/>
            <person name="Yang S.-H."/>
            <person name="Park M.J."/>
            <person name="Oh H.-M."/>
        </authorList>
    </citation>
    <scope>NUCLEOTIDE SEQUENCE</scope>
    <source>
        <strain evidence="8">MEBiC13591</strain>
    </source>
</reference>
<gene>
    <name evidence="8" type="ORF">OE104_00715</name>
</gene>
<feature type="transmembrane region" description="Helical" evidence="6">
    <location>
        <begin position="263"/>
        <end position="286"/>
    </location>
</feature>
<evidence type="ECO:0000256" key="5">
    <source>
        <dbReference type="ARBA" id="ARBA00023136"/>
    </source>
</evidence>
<feature type="transmembrane region" description="Helical" evidence="6">
    <location>
        <begin position="83"/>
        <end position="101"/>
    </location>
</feature>
<dbReference type="SUPFAM" id="SSF103473">
    <property type="entry name" value="MFS general substrate transporter"/>
    <property type="match status" value="1"/>
</dbReference>
<feature type="transmembrane region" description="Helical" evidence="6">
    <location>
        <begin position="298"/>
        <end position="324"/>
    </location>
</feature>
<feature type="transmembrane region" description="Helical" evidence="6">
    <location>
        <begin position="142"/>
        <end position="163"/>
    </location>
</feature>
<evidence type="ECO:0000259" key="7">
    <source>
        <dbReference type="PROSITE" id="PS50850"/>
    </source>
</evidence>
<evidence type="ECO:0000256" key="4">
    <source>
        <dbReference type="ARBA" id="ARBA00022989"/>
    </source>
</evidence>
<feature type="transmembrane region" description="Helical" evidence="6">
    <location>
        <begin position="20"/>
        <end position="42"/>
    </location>
</feature>
<evidence type="ECO:0000256" key="6">
    <source>
        <dbReference type="SAM" id="Phobius"/>
    </source>
</evidence>
<dbReference type="Proteomes" id="UP001164718">
    <property type="component" value="Chromosome"/>
</dbReference>
<evidence type="ECO:0000313" key="9">
    <source>
        <dbReference type="Proteomes" id="UP001164718"/>
    </source>
</evidence>
<name>A0A9E8RWC9_9BACI</name>
<dbReference type="PROSITE" id="PS50850">
    <property type="entry name" value="MFS"/>
    <property type="match status" value="1"/>
</dbReference>
<evidence type="ECO:0000313" key="8">
    <source>
        <dbReference type="EMBL" id="WAA09933.1"/>
    </source>
</evidence>
<dbReference type="InterPro" id="IPR036259">
    <property type="entry name" value="MFS_trans_sf"/>
</dbReference>
<dbReference type="PANTHER" id="PTHR23520">
    <property type="entry name" value="TRANSPORTER, PUTATIVE (AFU_ORTHOLOGUE AFUA_3G04000)-RELATED"/>
    <property type="match status" value="1"/>
</dbReference>
<keyword evidence="5 6" id="KW-0472">Membrane</keyword>
<dbReference type="PANTHER" id="PTHR23520:SF5">
    <property type="entry name" value="TRANSPORTER, PUTATIVE (AFU_ORTHOLOGUE AFUA_3G04000)-RELATED"/>
    <property type="match status" value="1"/>
</dbReference>
<accession>A0A9E8RWC9</accession>
<feature type="transmembrane region" description="Helical" evidence="6">
    <location>
        <begin position="175"/>
        <end position="196"/>
    </location>
</feature>
<dbReference type="InterPro" id="IPR005829">
    <property type="entry name" value="Sugar_transporter_CS"/>
</dbReference>
<dbReference type="AlphaFoldDB" id="A0A9E8RWC9"/>
<dbReference type="InterPro" id="IPR011701">
    <property type="entry name" value="MFS"/>
</dbReference>
<dbReference type="PROSITE" id="PS00216">
    <property type="entry name" value="SUGAR_TRANSPORT_1"/>
    <property type="match status" value="1"/>
</dbReference>
<dbReference type="KEGG" id="faf:OE104_00715"/>
<evidence type="ECO:0000256" key="2">
    <source>
        <dbReference type="ARBA" id="ARBA00022448"/>
    </source>
</evidence>
<organism evidence="8 9">
    <name type="scientific">Fervidibacillus albus</name>
    <dbReference type="NCBI Taxonomy" id="2980026"/>
    <lineage>
        <taxon>Bacteria</taxon>
        <taxon>Bacillati</taxon>
        <taxon>Bacillota</taxon>
        <taxon>Bacilli</taxon>
        <taxon>Bacillales</taxon>
        <taxon>Bacillaceae</taxon>
        <taxon>Fervidibacillus</taxon>
    </lineage>
</organism>
<sequence>MTYFLDWKTRYKGYNKNIKFTILATILSQIGLGIFMVIYNFYIRELGFSQIVNGEIISLTSLGTALMLIPAGIISDRFGRKKAMIFGMAFSSIILLSRAILEVRFILEVLGFFSGIFVAFIQVSAIPWLAENASPSERIHLFSLYSASMTAAYVIGSLLGGFFTDVFMFITSPLLSIRLTLIIGSVIYLSSFFYVIRLKEAKRKREKRDGTFDVFAFFRANKHGFKIVGLFVVSQLLIGFGSGLVIPYLNLYFADRFHASNTVIGLIISLGQAVTAFAMMIGPAVVKRVGEVRAVVLLQLLSLPFLLLTAFTQNLFFAAFGFLFRQALMNAGNPIQSSLIMENVQDSMKGLANSINQMVFNMGWALMGPISTAIVMESGPYWGYAKVFTITATLYFVASLYFYFVFRKIKTDRQTVTNNGVEM</sequence>
<feature type="transmembrane region" description="Helical" evidence="6">
    <location>
        <begin position="227"/>
        <end position="251"/>
    </location>
</feature>
<dbReference type="GO" id="GO:0022857">
    <property type="term" value="F:transmembrane transporter activity"/>
    <property type="evidence" value="ECO:0007669"/>
    <property type="project" value="InterPro"/>
</dbReference>
<feature type="transmembrane region" description="Helical" evidence="6">
    <location>
        <begin position="381"/>
        <end position="404"/>
    </location>
</feature>
<feature type="domain" description="Major facilitator superfamily (MFS) profile" evidence="7">
    <location>
        <begin position="17"/>
        <end position="410"/>
    </location>
</feature>
<dbReference type="RefSeq" id="WP_275417716.1">
    <property type="nucleotide sequence ID" value="NZ_CP106878.1"/>
</dbReference>
<comment type="subcellular location">
    <subcellularLocation>
        <location evidence="1">Cell membrane</location>
        <topology evidence="1">Multi-pass membrane protein</topology>
    </subcellularLocation>
</comment>
<keyword evidence="3 6" id="KW-0812">Transmembrane</keyword>